<sequence length="404" mass="45071">MLPLQGKRILSFETWGAGSFHGTLLAMLGAEVINIEDPKQSGNPLRKMGSLYFDEAHEDNECGESTLHNKKSLAIDIRTPEGRKIFLKLAEESHAVIDNFRGSLPEELGLTYADLQAVNPKIVCTHLSGYGRDNNRKSWPGYDFLMQAETGWMSVTGEPGSMPTKVGVSVVDLLGSVYSALCTVSGLLRSEITKKGGDFDTNLFDIALNCLCYQGLWFLNEGVIPGKQPRSAHASQAPCQLVKTADGWFYVACLTQKFWVMLCHELKADDLERDARFLGNEDRMQNREALTEALDQYFQRKATKDWVAQMEGKIPCAPIYDISQALNNPYVRDNGKIVSIPYTRSKSRESIQYLCAPFTVDDSAAMQFKEAPLYGQNTQQILAELGISKEEMKVLNQSGVIYCY</sequence>
<gene>
    <name evidence="2" type="ORF">MO867_20295</name>
</gene>
<dbReference type="Proteomes" id="UP001139028">
    <property type="component" value="Unassembled WGS sequence"/>
</dbReference>
<evidence type="ECO:0000256" key="1">
    <source>
        <dbReference type="ARBA" id="ARBA00022679"/>
    </source>
</evidence>
<name>A0A9X2ERX4_9GAMM</name>
<dbReference type="GO" id="GO:0008410">
    <property type="term" value="F:CoA-transferase activity"/>
    <property type="evidence" value="ECO:0007669"/>
    <property type="project" value="TreeGrafter"/>
</dbReference>
<protein>
    <submittedName>
        <fullName evidence="2">CoA transferase</fullName>
    </submittedName>
</protein>
<comment type="caution">
    <text evidence="2">The sequence shown here is derived from an EMBL/GenBank/DDBJ whole genome shotgun (WGS) entry which is preliminary data.</text>
</comment>
<reference evidence="2" key="1">
    <citation type="journal article" date="2022" name="Arch. Microbiol.">
        <title>Microbulbifer okhotskensis sp. nov., isolated from a deep bottom sediment of the Okhotsk Sea.</title>
        <authorList>
            <person name="Romanenko L."/>
            <person name="Kurilenko V."/>
            <person name="Otstavnykh N."/>
            <person name="Velansky P."/>
            <person name="Isaeva M."/>
            <person name="Mikhailov V."/>
        </authorList>
    </citation>
    <scope>NUCLEOTIDE SEQUENCE</scope>
    <source>
        <strain evidence="2">OS29</strain>
    </source>
</reference>
<dbReference type="EMBL" id="JALBWM010000173">
    <property type="protein sequence ID" value="MCO1336670.1"/>
    <property type="molecule type" value="Genomic_DNA"/>
</dbReference>
<accession>A0A9X2ERX4</accession>
<dbReference type="InterPro" id="IPR050483">
    <property type="entry name" value="CoA-transferase_III_domain"/>
</dbReference>
<dbReference type="Pfam" id="PF02515">
    <property type="entry name" value="CoA_transf_3"/>
    <property type="match status" value="1"/>
</dbReference>
<proteinExistence type="predicted"/>
<dbReference type="InterPro" id="IPR044855">
    <property type="entry name" value="CoA-Trfase_III_dom3_sf"/>
</dbReference>
<keyword evidence="1 2" id="KW-0808">Transferase</keyword>
<keyword evidence="3" id="KW-1185">Reference proteome</keyword>
<evidence type="ECO:0000313" key="2">
    <source>
        <dbReference type="EMBL" id="MCO1336670.1"/>
    </source>
</evidence>
<dbReference type="InterPro" id="IPR003673">
    <property type="entry name" value="CoA-Trfase_fam_III"/>
</dbReference>
<dbReference type="PANTHER" id="PTHR48207">
    <property type="entry name" value="SUCCINATE--HYDROXYMETHYLGLUTARATE COA-TRANSFERASE"/>
    <property type="match status" value="1"/>
</dbReference>
<organism evidence="2 3">
    <name type="scientific">Microbulbifer okhotskensis</name>
    <dbReference type="NCBI Taxonomy" id="2926617"/>
    <lineage>
        <taxon>Bacteria</taxon>
        <taxon>Pseudomonadati</taxon>
        <taxon>Pseudomonadota</taxon>
        <taxon>Gammaproteobacteria</taxon>
        <taxon>Cellvibrionales</taxon>
        <taxon>Microbulbiferaceae</taxon>
        <taxon>Microbulbifer</taxon>
    </lineage>
</organism>
<dbReference type="Gene3D" id="3.40.50.10540">
    <property type="entry name" value="Crotonobetainyl-coa:carnitine coa-transferase, domain 1"/>
    <property type="match status" value="1"/>
</dbReference>
<dbReference type="AlphaFoldDB" id="A0A9X2ERX4"/>
<evidence type="ECO:0000313" key="3">
    <source>
        <dbReference type="Proteomes" id="UP001139028"/>
    </source>
</evidence>
<dbReference type="RefSeq" id="WP_252472488.1">
    <property type="nucleotide sequence ID" value="NZ_JALBWM010000173.1"/>
</dbReference>
<dbReference type="Gene3D" id="3.30.1540.10">
    <property type="entry name" value="formyl-coa transferase, domain 3"/>
    <property type="match status" value="1"/>
</dbReference>
<dbReference type="InterPro" id="IPR023606">
    <property type="entry name" value="CoA-Trfase_III_dom_1_sf"/>
</dbReference>
<dbReference type="PANTHER" id="PTHR48207:SF3">
    <property type="entry name" value="SUCCINATE--HYDROXYMETHYLGLUTARATE COA-TRANSFERASE"/>
    <property type="match status" value="1"/>
</dbReference>
<dbReference type="SUPFAM" id="SSF89796">
    <property type="entry name" value="CoA-transferase family III (CaiB/BaiF)"/>
    <property type="match status" value="1"/>
</dbReference>